<keyword evidence="1" id="KW-1133">Transmembrane helix</keyword>
<dbReference type="PANTHER" id="PTHR35102:SF1">
    <property type="entry name" value="E3 UBIQUITIN-PROTEIN LIGASE"/>
    <property type="match status" value="1"/>
</dbReference>
<dbReference type="InterPro" id="IPR018639">
    <property type="entry name" value="DUF2062"/>
</dbReference>
<gene>
    <name evidence="3" type="ORF">SAMN05421770_101681</name>
</gene>
<dbReference type="PANTHER" id="PTHR35102">
    <property type="entry name" value="E3 UBIQUITIN-PROTEIN LIGASE"/>
    <property type="match status" value="1"/>
</dbReference>
<keyword evidence="1" id="KW-0812">Transmembrane</keyword>
<feature type="transmembrane region" description="Helical" evidence="1">
    <location>
        <begin position="131"/>
        <end position="153"/>
    </location>
</feature>
<reference evidence="3 4" key="1">
    <citation type="submission" date="2017-06" db="EMBL/GenBank/DDBJ databases">
        <authorList>
            <person name="Kim H.J."/>
            <person name="Triplett B.A."/>
        </authorList>
    </citation>
    <scope>NUCLEOTIDE SEQUENCE [LARGE SCALE GENOMIC DNA]</scope>
    <source>
        <strain evidence="3 4">DSM 18704</strain>
    </source>
</reference>
<sequence length="167" mass="18618">MQSISTSVSGFARDRILTPLTNLLKTGATPQSLAWSLAIGCVIGVNPLLGSTTVVCLVVAFVFRLNLIASQIANHIVYPLELALFYVFIRIGDRIFHTGKMPLDRHEMLRGVRMHPWETTKLLWSWEWHALIVWAVFAVVAAPLIALALTPLLKRALVRMHRADPQG</sequence>
<dbReference type="AlphaFoldDB" id="A0A239DWD2"/>
<dbReference type="Proteomes" id="UP000198356">
    <property type="component" value="Unassembled WGS sequence"/>
</dbReference>
<feature type="transmembrane region" description="Helical" evidence="1">
    <location>
        <begin position="33"/>
        <end position="63"/>
    </location>
</feature>
<evidence type="ECO:0000256" key="1">
    <source>
        <dbReference type="SAM" id="Phobius"/>
    </source>
</evidence>
<feature type="transmembrane region" description="Helical" evidence="1">
    <location>
        <begin position="75"/>
        <end position="92"/>
    </location>
</feature>
<dbReference type="OrthoDB" id="123362at2"/>
<evidence type="ECO:0000313" key="3">
    <source>
        <dbReference type="EMBL" id="SNS36790.1"/>
    </source>
</evidence>
<organism evidence="3 4">
    <name type="scientific">Granulicella rosea</name>
    <dbReference type="NCBI Taxonomy" id="474952"/>
    <lineage>
        <taxon>Bacteria</taxon>
        <taxon>Pseudomonadati</taxon>
        <taxon>Acidobacteriota</taxon>
        <taxon>Terriglobia</taxon>
        <taxon>Terriglobales</taxon>
        <taxon>Acidobacteriaceae</taxon>
        <taxon>Granulicella</taxon>
    </lineage>
</organism>
<dbReference type="Pfam" id="PF09835">
    <property type="entry name" value="DUF2062"/>
    <property type="match status" value="1"/>
</dbReference>
<evidence type="ECO:0000313" key="4">
    <source>
        <dbReference type="Proteomes" id="UP000198356"/>
    </source>
</evidence>
<accession>A0A239DWD2</accession>
<dbReference type="RefSeq" id="WP_089406956.1">
    <property type="nucleotide sequence ID" value="NZ_FZOU01000001.1"/>
</dbReference>
<evidence type="ECO:0000259" key="2">
    <source>
        <dbReference type="Pfam" id="PF09835"/>
    </source>
</evidence>
<feature type="domain" description="DUF2062" evidence="2">
    <location>
        <begin position="21"/>
        <end position="156"/>
    </location>
</feature>
<proteinExistence type="predicted"/>
<name>A0A239DWD2_9BACT</name>
<protein>
    <recommendedName>
        <fullName evidence="2">DUF2062 domain-containing protein</fullName>
    </recommendedName>
</protein>
<keyword evidence="1" id="KW-0472">Membrane</keyword>
<keyword evidence="4" id="KW-1185">Reference proteome</keyword>
<dbReference type="EMBL" id="FZOU01000001">
    <property type="protein sequence ID" value="SNS36790.1"/>
    <property type="molecule type" value="Genomic_DNA"/>
</dbReference>